<keyword evidence="1" id="KW-1133">Transmembrane helix</keyword>
<dbReference type="RefSeq" id="WP_190470020.1">
    <property type="nucleotide sequence ID" value="NZ_JACJPW010000074.1"/>
</dbReference>
<comment type="caution">
    <text evidence="2">The sequence shown here is derived from an EMBL/GenBank/DDBJ whole genome shotgun (WGS) entry which is preliminary data.</text>
</comment>
<reference evidence="2" key="1">
    <citation type="journal article" date="2015" name="ISME J.">
        <title>Draft Genome Sequence of Streptomyces incarnatus NRRL8089, which Produces the Nucleoside Antibiotic Sinefungin.</title>
        <authorList>
            <person name="Oshima K."/>
            <person name="Hattori M."/>
            <person name="Shimizu H."/>
            <person name="Fukuda K."/>
            <person name="Nemoto M."/>
            <person name="Inagaki K."/>
            <person name="Tamura T."/>
        </authorList>
    </citation>
    <scope>NUCLEOTIDE SEQUENCE</scope>
    <source>
        <strain evidence="2">FACHB-1375</strain>
    </source>
</reference>
<evidence type="ECO:0000313" key="2">
    <source>
        <dbReference type="EMBL" id="MBD2184170.1"/>
    </source>
</evidence>
<feature type="transmembrane region" description="Helical" evidence="1">
    <location>
        <begin position="6"/>
        <end position="24"/>
    </location>
</feature>
<keyword evidence="1" id="KW-0472">Membrane</keyword>
<dbReference type="AlphaFoldDB" id="A0A926VI70"/>
<reference evidence="2" key="2">
    <citation type="submission" date="2020-08" db="EMBL/GenBank/DDBJ databases">
        <authorList>
            <person name="Chen M."/>
            <person name="Teng W."/>
            <person name="Zhao L."/>
            <person name="Hu C."/>
            <person name="Zhou Y."/>
            <person name="Han B."/>
            <person name="Song L."/>
            <person name="Shu W."/>
        </authorList>
    </citation>
    <scope>NUCLEOTIDE SEQUENCE</scope>
    <source>
        <strain evidence="2">FACHB-1375</strain>
    </source>
</reference>
<organism evidence="2 3">
    <name type="scientific">Aerosakkonema funiforme FACHB-1375</name>
    <dbReference type="NCBI Taxonomy" id="2949571"/>
    <lineage>
        <taxon>Bacteria</taxon>
        <taxon>Bacillati</taxon>
        <taxon>Cyanobacteriota</taxon>
        <taxon>Cyanophyceae</taxon>
        <taxon>Oscillatoriophycideae</taxon>
        <taxon>Aerosakkonematales</taxon>
        <taxon>Aerosakkonemataceae</taxon>
        <taxon>Aerosakkonema</taxon>
    </lineage>
</organism>
<evidence type="ECO:0000313" key="3">
    <source>
        <dbReference type="Proteomes" id="UP000641646"/>
    </source>
</evidence>
<gene>
    <name evidence="2" type="ORF">H6G03_24380</name>
</gene>
<accession>A0A926VI70</accession>
<evidence type="ECO:0000256" key="1">
    <source>
        <dbReference type="SAM" id="Phobius"/>
    </source>
</evidence>
<keyword evidence="3" id="KW-1185">Reference proteome</keyword>
<dbReference type="EMBL" id="JACJPW010000074">
    <property type="protein sequence ID" value="MBD2184170.1"/>
    <property type="molecule type" value="Genomic_DNA"/>
</dbReference>
<dbReference type="Proteomes" id="UP000641646">
    <property type="component" value="Unassembled WGS sequence"/>
</dbReference>
<keyword evidence="1" id="KW-0812">Transmembrane</keyword>
<protein>
    <submittedName>
        <fullName evidence="2">Uncharacterized protein</fullName>
    </submittedName>
</protein>
<feature type="transmembrane region" description="Helical" evidence="1">
    <location>
        <begin position="33"/>
        <end position="52"/>
    </location>
</feature>
<sequence>MSFVALLILLVFVSAIPLGLALWLKKRYKKTKFVLFALTGLLVLTQTSVWLYDVSGMQAYNHYLQIQTFLNQPFTGLRQVGLTRSKGIIALSYMSEGLVSYAMQNPARKPEIIALLKKAIAIALHPDISPYQNINNVASWGEEGLYLSHFNVMLGSYQRLSGDRTYLQLNRTISEHLAQKILAAPHNNIRSYNKAQDRWPADNAVTLYSLYLFDKNNNSKISLSPIQKWLEYMETKGSEPKTKLHYSELTGIEKYSPYPRGCALSWTAKYMSDFAPKEARDLWSNYKKHYQKNFLIISAFREYPPNANINPDADSGPIVFGMGAGATGLALNGSKYVGDYLTYYQINNLFRLVDLLANILSSFGDKKWQTLTQDILAISIQFNAETKVPWY</sequence>
<name>A0A926VI70_9CYAN</name>
<proteinExistence type="predicted"/>